<dbReference type="Proteomes" id="UP001732700">
    <property type="component" value="Chromosome 6D"/>
</dbReference>
<sequence>MDTVMVMVPTAIVSKEDFVESGRAIMERQTARRTQANMTQMLESLFVSINLAKDLTAKCKGRALQLTDDEIQNIMQDLEIVIGNICDHLGSIPASALGSNAYADVAIRSHSRRGYFDVAMSTNAVTDRPNRRSVYDNDMPRLVDFLQGMYHESHESGGQTFNSLPEVTEYVEPLYDGFFCPLTNEVMTDPVITESGVTYDRRAIEEHFEKSSDSSKPVCCPVKKMPLQSKAVVSNASLKSVIAEWRRRNEAMRIRIARTALSLSTTETMVLEAIHELKLLAKLRGENKKLMHKIGVTKFLSRLLDNHNSQIRCDALELLCLLIEDEEGKDIIGKTKAIARTIKLLSSNTTDERHTAISFLLEL</sequence>
<name>A0ACD5ZIB9_AVESA</name>
<reference evidence="1" key="2">
    <citation type="submission" date="2025-09" db="UniProtKB">
        <authorList>
            <consortium name="EnsemblPlants"/>
        </authorList>
    </citation>
    <scope>IDENTIFICATION</scope>
</reference>
<proteinExistence type="predicted"/>
<keyword evidence="2" id="KW-1185">Reference proteome</keyword>
<evidence type="ECO:0000313" key="1">
    <source>
        <dbReference type="EnsemblPlants" id="AVESA.00010b.r2.6DG1172400.1.CDS"/>
    </source>
</evidence>
<organism evidence="1 2">
    <name type="scientific">Avena sativa</name>
    <name type="common">Oat</name>
    <dbReference type="NCBI Taxonomy" id="4498"/>
    <lineage>
        <taxon>Eukaryota</taxon>
        <taxon>Viridiplantae</taxon>
        <taxon>Streptophyta</taxon>
        <taxon>Embryophyta</taxon>
        <taxon>Tracheophyta</taxon>
        <taxon>Spermatophyta</taxon>
        <taxon>Magnoliopsida</taxon>
        <taxon>Liliopsida</taxon>
        <taxon>Poales</taxon>
        <taxon>Poaceae</taxon>
        <taxon>BOP clade</taxon>
        <taxon>Pooideae</taxon>
        <taxon>Poodae</taxon>
        <taxon>Poeae</taxon>
        <taxon>Poeae Chloroplast Group 1 (Aveneae type)</taxon>
        <taxon>Aveninae</taxon>
        <taxon>Avena</taxon>
    </lineage>
</organism>
<dbReference type="EnsemblPlants" id="AVESA.00010b.r2.6DG1172400.1">
    <property type="protein sequence ID" value="AVESA.00010b.r2.6DG1172400.1.CDS"/>
    <property type="gene ID" value="AVESA.00010b.r2.6DG1172400"/>
</dbReference>
<accession>A0ACD5ZIB9</accession>
<reference evidence="1" key="1">
    <citation type="submission" date="2021-05" db="EMBL/GenBank/DDBJ databases">
        <authorList>
            <person name="Scholz U."/>
            <person name="Mascher M."/>
            <person name="Fiebig A."/>
        </authorList>
    </citation>
    <scope>NUCLEOTIDE SEQUENCE [LARGE SCALE GENOMIC DNA]</scope>
</reference>
<evidence type="ECO:0000313" key="2">
    <source>
        <dbReference type="Proteomes" id="UP001732700"/>
    </source>
</evidence>
<protein>
    <submittedName>
        <fullName evidence="1">Uncharacterized protein</fullName>
    </submittedName>
</protein>